<dbReference type="EC" id="6.1.1.16" evidence="12"/>
<dbReference type="CDD" id="cd00672">
    <property type="entry name" value="CysRS_core"/>
    <property type="match status" value="1"/>
</dbReference>
<evidence type="ECO:0000256" key="4">
    <source>
        <dbReference type="ARBA" id="ARBA00022490"/>
    </source>
</evidence>
<sequence>MTLKIYNDLHRQKEVFEPLQPGKVRMYVCGMTVYDYCHLGHARVVVVFDVVYRYLKARGYDVTYVRNITDIDDKIIQRANEQGIPFHELTRKFIDAMHEDFEALHVEPPTIEPRATEHIDEILRMIQALLEKGHAYVAENGDVYYDVRSFPEYGKLSGKSIDDLEAGARVEPGEGKRDPLDFALWKAAKPGEPAWDSPWGKGRPGWHIECSAMSTSALGDTFDIHGGGADLTFPHHENEIAQSEGATGHPFVRYWMHNGFVRVKEEKMSKSLGNFFTIREILEHYRPEEVRYFILTSHYRSPLNYDEEHLLNARKALDRLYTALRGLPEAGPGEADRYVEAFNAAMDDDFNTPEALAVLFELVREINKVRGEDEHKAARMAAELKRLGGILGILQEDPDEWFKKPVSDSVGLSDSFEAKKLALGEEEIDSLIAKRNEARKNKNWAEADRIRDELKAQGIVLEDGPQGTTWRRE</sequence>
<evidence type="ECO:0000256" key="6">
    <source>
        <dbReference type="ARBA" id="ARBA00022723"/>
    </source>
</evidence>
<dbReference type="Pfam" id="PF09190">
    <property type="entry name" value="DALR_2"/>
    <property type="match status" value="1"/>
</dbReference>
<gene>
    <name evidence="12" type="primary">cysS</name>
    <name evidence="15" type="ORF">ENJ98_06285</name>
</gene>
<dbReference type="Pfam" id="PF23493">
    <property type="entry name" value="CysS_C"/>
    <property type="match status" value="1"/>
</dbReference>
<evidence type="ECO:0000256" key="9">
    <source>
        <dbReference type="ARBA" id="ARBA00022840"/>
    </source>
</evidence>
<dbReference type="Pfam" id="PF01406">
    <property type="entry name" value="tRNA-synt_1e"/>
    <property type="match status" value="1"/>
</dbReference>
<reference evidence="15" key="1">
    <citation type="journal article" date="2020" name="mSystems">
        <title>Genome- and Community-Level Interaction Insights into Carbon Utilization and Element Cycling Functions of Hydrothermarchaeota in Hydrothermal Sediment.</title>
        <authorList>
            <person name="Zhou Z."/>
            <person name="Liu Y."/>
            <person name="Xu W."/>
            <person name="Pan J."/>
            <person name="Luo Z.H."/>
            <person name="Li M."/>
        </authorList>
    </citation>
    <scope>NUCLEOTIDE SEQUENCE [LARGE SCALE GENOMIC DNA]</scope>
    <source>
        <strain evidence="15">HyVt-535</strain>
    </source>
</reference>
<dbReference type="InterPro" id="IPR009080">
    <property type="entry name" value="tRNAsynth_Ia_anticodon-bd"/>
</dbReference>
<feature type="binding site" evidence="12">
    <location>
        <position position="210"/>
    </location>
    <ligand>
        <name>Zn(2+)</name>
        <dbReference type="ChEBI" id="CHEBI:29105"/>
    </ligand>
</feature>
<keyword evidence="6 12" id="KW-0479">Metal-binding</keyword>
<dbReference type="GO" id="GO:0004817">
    <property type="term" value="F:cysteine-tRNA ligase activity"/>
    <property type="evidence" value="ECO:0007669"/>
    <property type="project" value="UniProtKB-UniRule"/>
</dbReference>
<proteinExistence type="inferred from homology"/>
<keyword evidence="8 12" id="KW-0862">Zinc</keyword>
<feature type="binding site" evidence="12">
    <location>
        <position position="29"/>
    </location>
    <ligand>
        <name>Zn(2+)</name>
        <dbReference type="ChEBI" id="CHEBI:29105"/>
    </ligand>
</feature>
<dbReference type="HAMAP" id="MF_00041">
    <property type="entry name" value="Cys_tRNA_synth"/>
    <property type="match status" value="1"/>
</dbReference>
<dbReference type="InterPro" id="IPR014729">
    <property type="entry name" value="Rossmann-like_a/b/a_fold"/>
</dbReference>
<dbReference type="NCBIfam" id="TIGR00435">
    <property type="entry name" value="cysS"/>
    <property type="match status" value="1"/>
</dbReference>
<dbReference type="FunFam" id="3.40.50.620:FF:000009">
    <property type="entry name" value="Cysteine--tRNA ligase"/>
    <property type="match status" value="1"/>
</dbReference>
<feature type="binding site" evidence="12">
    <location>
        <position position="235"/>
    </location>
    <ligand>
        <name>Zn(2+)</name>
        <dbReference type="ChEBI" id="CHEBI:29105"/>
    </ligand>
</feature>
<evidence type="ECO:0000256" key="5">
    <source>
        <dbReference type="ARBA" id="ARBA00022598"/>
    </source>
</evidence>
<evidence type="ECO:0000256" key="2">
    <source>
        <dbReference type="ARBA" id="ARBA00005594"/>
    </source>
</evidence>
<evidence type="ECO:0000256" key="11">
    <source>
        <dbReference type="ARBA" id="ARBA00023146"/>
    </source>
</evidence>
<dbReference type="AlphaFoldDB" id="A0A7C5IZA8"/>
<feature type="short sequence motif" description="'KMSKS' region" evidence="12">
    <location>
        <begin position="267"/>
        <end position="271"/>
    </location>
</feature>
<dbReference type="GO" id="GO:0006423">
    <property type="term" value="P:cysteinyl-tRNA aminoacylation"/>
    <property type="evidence" value="ECO:0007669"/>
    <property type="project" value="UniProtKB-UniRule"/>
</dbReference>
<evidence type="ECO:0000313" key="15">
    <source>
        <dbReference type="EMBL" id="HHH13829.1"/>
    </source>
</evidence>
<dbReference type="InterPro" id="IPR056411">
    <property type="entry name" value="CysS_C"/>
</dbReference>
<comment type="catalytic activity">
    <reaction evidence="12">
        <text>tRNA(Cys) + L-cysteine + ATP = L-cysteinyl-tRNA(Cys) + AMP + diphosphate</text>
        <dbReference type="Rhea" id="RHEA:17773"/>
        <dbReference type="Rhea" id="RHEA-COMP:9661"/>
        <dbReference type="Rhea" id="RHEA-COMP:9679"/>
        <dbReference type="ChEBI" id="CHEBI:30616"/>
        <dbReference type="ChEBI" id="CHEBI:33019"/>
        <dbReference type="ChEBI" id="CHEBI:35235"/>
        <dbReference type="ChEBI" id="CHEBI:78442"/>
        <dbReference type="ChEBI" id="CHEBI:78517"/>
        <dbReference type="ChEBI" id="CHEBI:456215"/>
        <dbReference type="EC" id="6.1.1.16"/>
    </reaction>
</comment>
<dbReference type="GO" id="GO:0005524">
    <property type="term" value="F:ATP binding"/>
    <property type="evidence" value="ECO:0007669"/>
    <property type="project" value="UniProtKB-UniRule"/>
</dbReference>
<evidence type="ECO:0000256" key="8">
    <source>
        <dbReference type="ARBA" id="ARBA00022833"/>
    </source>
</evidence>
<dbReference type="InterPro" id="IPR024909">
    <property type="entry name" value="Cys-tRNA/MSH_ligase"/>
</dbReference>
<evidence type="ECO:0000259" key="14">
    <source>
        <dbReference type="SMART" id="SM00840"/>
    </source>
</evidence>
<keyword evidence="10 12" id="KW-0648">Protein biosynthesis</keyword>
<comment type="subcellular location">
    <subcellularLocation>
        <location evidence="1 12">Cytoplasm</location>
    </subcellularLocation>
</comment>
<feature type="domain" description="Cysteinyl-tRNA synthetase class Ia DALR" evidence="14">
    <location>
        <begin position="341"/>
        <end position="402"/>
    </location>
</feature>
<name>A0A7C5IZA8_9GAMM</name>
<dbReference type="CDD" id="cd07963">
    <property type="entry name" value="Anticodon_Ia_Cys"/>
    <property type="match status" value="1"/>
</dbReference>
<dbReference type="SUPFAM" id="SSF47323">
    <property type="entry name" value="Anticodon-binding domain of a subclass of class I aminoacyl-tRNA synthetases"/>
    <property type="match status" value="1"/>
</dbReference>
<dbReference type="GO" id="GO:0008270">
    <property type="term" value="F:zinc ion binding"/>
    <property type="evidence" value="ECO:0007669"/>
    <property type="project" value="UniProtKB-UniRule"/>
</dbReference>
<dbReference type="SMART" id="SM00840">
    <property type="entry name" value="DALR_2"/>
    <property type="match status" value="1"/>
</dbReference>
<feature type="coiled-coil region" evidence="13">
    <location>
        <begin position="421"/>
        <end position="448"/>
    </location>
</feature>
<dbReference type="EMBL" id="DROM01000379">
    <property type="protein sequence ID" value="HHH13829.1"/>
    <property type="molecule type" value="Genomic_DNA"/>
</dbReference>
<dbReference type="PRINTS" id="PR00983">
    <property type="entry name" value="TRNASYNTHCYS"/>
</dbReference>
<keyword evidence="4 12" id="KW-0963">Cytoplasm</keyword>
<keyword evidence="7 12" id="KW-0547">Nucleotide-binding</keyword>
<dbReference type="GO" id="GO:0005829">
    <property type="term" value="C:cytosol"/>
    <property type="evidence" value="ECO:0007669"/>
    <property type="project" value="TreeGrafter"/>
</dbReference>
<dbReference type="InterPro" id="IPR032678">
    <property type="entry name" value="tRNA-synt_1_cat_dom"/>
</dbReference>
<comment type="subunit">
    <text evidence="3 12">Monomer.</text>
</comment>
<dbReference type="SUPFAM" id="SSF52374">
    <property type="entry name" value="Nucleotidylyl transferase"/>
    <property type="match status" value="1"/>
</dbReference>
<organism evidence="15">
    <name type="scientific">Thiolapillus brandeum</name>
    <dbReference type="NCBI Taxonomy" id="1076588"/>
    <lineage>
        <taxon>Bacteria</taxon>
        <taxon>Pseudomonadati</taxon>
        <taxon>Pseudomonadota</taxon>
        <taxon>Gammaproteobacteria</taxon>
        <taxon>Chromatiales</taxon>
        <taxon>Sedimenticolaceae</taxon>
        <taxon>Thiolapillus</taxon>
    </lineage>
</organism>
<dbReference type="Gene3D" id="1.20.120.1910">
    <property type="entry name" value="Cysteine-tRNA ligase, C-terminal anti-codon recognition domain"/>
    <property type="match status" value="1"/>
</dbReference>
<dbReference type="PANTHER" id="PTHR10890:SF3">
    <property type="entry name" value="CYSTEINE--TRNA LIGASE, CYTOPLASMIC"/>
    <property type="match status" value="1"/>
</dbReference>
<evidence type="ECO:0000256" key="1">
    <source>
        <dbReference type="ARBA" id="ARBA00004496"/>
    </source>
</evidence>
<evidence type="ECO:0000256" key="13">
    <source>
        <dbReference type="SAM" id="Coils"/>
    </source>
</evidence>
<comment type="similarity">
    <text evidence="2 12">Belongs to the class-I aminoacyl-tRNA synthetase family.</text>
</comment>
<dbReference type="Gene3D" id="3.40.50.620">
    <property type="entry name" value="HUPs"/>
    <property type="match status" value="1"/>
</dbReference>
<accession>A0A7C5IZA8</accession>
<protein>
    <recommendedName>
        <fullName evidence="12">Cysteine--tRNA ligase</fullName>
        <ecNumber evidence="12">6.1.1.16</ecNumber>
    </recommendedName>
    <alternativeName>
        <fullName evidence="12">Cysteinyl-tRNA synthetase</fullName>
        <shortName evidence="12">CysRS</shortName>
    </alternativeName>
</protein>
<feature type="binding site" evidence="12">
    <location>
        <position position="239"/>
    </location>
    <ligand>
        <name>Zn(2+)</name>
        <dbReference type="ChEBI" id="CHEBI:29105"/>
    </ligand>
</feature>
<evidence type="ECO:0000256" key="12">
    <source>
        <dbReference type="HAMAP-Rule" id="MF_00041"/>
    </source>
</evidence>
<evidence type="ECO:0000256" key="7">
    <source>
        <dbReference type="ARBA" id="ARBA00022741"/>
    </source>
</evidence>
<keyword evidence="5 12" id="KW-0436">Ligase</keyword>
<feature type="short sequence motif" description="'HIGH' region" evidence="12">
    <location>
        <begin position="31"/>
        <end position="41"/>
    </location>
</feature>
<keyword evidence="9 12" id="KW-0067">ATP-binding</keyword>
<evidence type="ECO:0000256" key="10">
    <source>
        <dbReference type="ARBA" id="ARBA00022917"/>
    </source>
</evidence>
<dbReference type="PANTHER" id="PTHR10890">
    <property type="entry name" value="CYSTEINYL-TRNA SYNTHETASE"/>
    <property type="match status" value="1"/>
</dbReference>
<evidence type="ECO:0000256" key="3">
    <source>
        <dbReference type="ARBA" id="ARBA00011245"/>
    </source>
</evidence>
<comment type="cofactor">
    <cofactor evidence="12">
        <name>Zn(2+)</name>
        <dbReference type="ChEBI" id="CHEBI:29105"/>
    </cofactor>
    <text evidence="12">Binds 1 zinc ion per subunit.</text>
</comment>
<feature type="binding site" evidence="12">
    <location>
        <position position="270"/>
    </location>
    <ligand>
        <name>ATP</name>
        <dbReference type="ChEBI" id="CHEBI:30616"/>
    </ligand>
</feature>
<keyword evidence="13" id="KW-0175">Coiled coil</keyword>
<dbReference type="Proteomes" id="UP000886100">
    <property type="component" value="Unassembled WGS sequence"/>
</dbReference>
<dbReference type="InterPro" id="IPR015803">
    <property type="entry name" value="Cys-tRNA-ligase"/>
</dbReference>
<comment type="caution">
    <text evidence="15">The sequence shown here is derived from an EMBL/GenBank/DDBJ whole genome shotgun (WGS) entry which is preliminary data.</text>
</comment>
<dbReference type="InterPro" id="IPR015273">
    <property type="entry name" value="Cys-tRNA-synt_Ia_DALR"/>
</dbReference>
<keyword evidence="11 12" id="KW-0030">Aminoacyl-tRNA synthetase</keyword>